<evidence type="ECO:0000313" key="1">
    <source>
        <dbReference type="EMBL" id="OOQ54788.1"/>
    </source>
</evidence>
<name>A0ABX3LR46_STRAT</name>
<comment type="caution">
    <text evidence="1">The sequence shown here is derived from an EMBL/GenBank/DDBJ whole genome shotgun (WGS) entry which is preliminary data.</text>
</comment>
<dbReference type="Proteomes" id="UP000190306">
    <property type="component" value="Chromosome"/>
</dbReference>
<dbReference type="EMBL" id="LHQL01000001">
    <property type="protein sequence ID" value="OOQ54788.1"/>
    <property type="molecule type" value="Genomic_DNA"/>
</dbReference>
<organism evidence="1 2">
    <name type="scientific">Streptomyces antibioticus</name>
    <dbReference type="NCBI Taxonomy" id="1890"/>
    <lineage>
        <taxon>Bacteria</taxon>
        <taxon>Bacillati</taxon>
        <taxon>Actinomycetota</taxon>
        <taxon>Actinomycetes</taxon>
        <taxon>Kitasatosporales</taxon>
        <taxon>Streptomycetaceae</taxon>
        <taxon>Streptomyces</taxon>
    </lineage>
</organism>
<sequence length="86" mass="8621">MRPALSVRRGGVSAAGVMYDSASAPSDGLVSQDVGGDRDASLVERLDPVVPHRSFVASGQVLDLGSVAGDEQAAGAGPRVGGRFSP</sequence>
<reference evidence="1 2" key="1">
    <citation type="submission" date="2015-07" db="EMBL/GenBank/DDBJ databases">
        <title>Draft Genome Sequence of Streptomyces antibioticus, IMRU 3720 reveals insights in the evolution of actinomycin biosynthetic gene clusters in Streptomyces.</title>
        <authorList>
            <person name="Crnovcic I."/>
            <person name="Ruckert C."/>
            <person name="Kalinowksi J."/>
            <person name="Keller U."/>
        </authorList>
    </citation>
    <scope>NUCLEOTIDE SEQUENCE [LARGE SCALE GENOMIC DNA]</scope>
    <source>
        <strain evidence="1 2">DSM 41481</strain>
    </source>
</reference>
<accession>A0ABX3LR46</accession>
<evidence type="ECO:0000313" key="2">
    <source>
        <dbReference type="Proteomes" id="UP000190306"/>
    </source>
</evidence>
<proteinExistence type="predicted"/>
<protein>
    <submittedName>
        <fullName evidence="1">Uncharacterized protein</fullName>
    </submittedName>
</protein>
<gene>
    <name evidence="1" type="ORF">AFM16_01750</name>
</gene>
<keyword evidence="2" id="KW-1185">Reference proteome</keyword>